<dbReference type="EMBL" id="GL348715">
    <property type="protein sequence ID" value="EFH59841.1"/>
    <property type="molecule type" value="Genomic_DNA"/>
</dbReference>
<organism evidence="3">
    <name type="scientific">Arabidopsis lyrata subsp. lyrata</name>
    <name type="common">Lyre-leaved rock-cress</name>
    <dbReference type="NCBI Taxonomy" id="81972"/>
    <lineage>
        <taxon>Eukaryota</taxon>
        <taxon>Viridiplantae</taxon>
        <taxon>Streptophyta</taxon>
        <taxon>Embryophyta</taxon>
        <taxon>Tracheophyta</taxon>
        <taxon>Spermatophyta</taxon>
        <taxon>Magnoliopsida</taxon>
        <taxon>eudicotyledons</taxon>
        <taxon>Gunneridae</taxon>
        <taxon>Pentapetalae</taxon>
        <taxon>rosids</taxon>
        <taxon>malvids</taxon>
        <taxon>Brassicales</taxon>
        <taxon>Brassicaceae</taxon>
        <taxon>Camelineae</taxon>
        <taxon>Arabidopsis</taxon>
    </lineage>
</organism>
<accession>D7L6B4</accession>
<evidence type="ECO:0000256" key="1">
    <source>
        <dbReference type="SAM" id="MobiDB-lite"/>
    </source>
</evidence>
<dbReference type="AlphaFoldDB" id="D7L6B4"/>
<dbReference type="Proteomes" id="UP000008694">
    <property type="component" value="Unassembled WGS sequence"/>
</dbReference>
<dbReference type="Gramene" id="scaffold_303095.1">
    <property type="protein sequence ID" value="scaffold_303095.1"/>
    <property type="gene ID" value="scaffold_303095.1"/>
</dbReference>
<proteinExistence type="predicted"/>
<keyword evidence="3" id="KW-1185">Reference proteome</keyword>
<feature type="compositionally biased region" description="Low complexity" evidence="1">
    <location>
        <begin position="82"/>
        <end position="99"/>
    </location>
</feature>
<gene>
    <name evidence="2" type="ORF">ARALYDRAFT_899125</name>
</gene>
<name>D7L6B4_ARALL</name>
<feature type="region of interest" description="Disordered" evidence="1">
    <location>
        <begin position="62"/>
        <end position="99"/>
    </location>
</feature>
<evidence type="ECO:0000313" key="3">
    <source>
        <dbReference type="Proteomes" id="UP000008694"/>
    </source>
</evidence>
<evidence type="ECO:0000313" key="2">
    <source>
        <dbReference type="EMBL" id="EFH59841.1"/>
    </source>
</evidence>
<feature type="compositionally biased region" description="Basic residues" evidence="1">
    <location>
        <begin position="62"/>
        <end position="72"/>
    </location>
</feature>
<protein>
    <submittedName>
        <fullName evidence="2">Predicted protein</fullName>
    </submittedName>
</protein>
<reference evidence="3" key="1">
    <citation type="journal article" date="2011" name="Nat. Genet.">
        <title>The Arabidopsis lyrata genome sequence and the basis of rapid genome size change.</title>
        <authorList>
            <person name="Hu T.T."/>
            <person name="Pattyn P."/>
            <person name="Bakker E.G."/>
            <person name="Cao J."/>
            <person name="Cheng J.-F."/>
            <person name="Clark R.M."/>
            <person name="Fahlgren N."/>
            <person name="Fawcett J.A."/>
            <person name="Grimwood J."/>
            <person name="Gundlach H."/>
            <person name="Haberer G."/>
            <person name="Hollister J.D."/>
            <person name="Ossowski S."/>
            <person name="Ottilar R.P."/>
            <person name="Salamov A.A."/>
            <person name="Schneeberger K."/>
            <person name="Spannagl M."/>
            <person name="Wang X."/>
            <person name="Yang L."/>
            <person name="Nasrallah M.E."/>
            <person name="Bergelson J."/>
            <person name="Carrington J.C."/>
            <person name="Gaut B.S."/>
            <person name="Schmutz J."/>
            <person name="Mayer K.F.X."/>
            <person name="Van de Peer Y."/>
            <person name="Grigoriev I.V."/>
            <person name="Nordborg M."/>
            <person name="Weigel D."/>
            <person name="Guo Y.-L."/>
        </authorList>
    </citation>
    <scope>NUCLEOTIDE SEQUENCE [LARGE SCALE GENOMIC DNA]</scope>
    <source>
        <strain evidence="3">cv. MN47</strain>
    </source>
</reference>
<dbReference type="HOGENOM" id="CLU_1070949_0_0_1"/>
<sequence length="260" mass="29875">MFTLKAPLFPLHVVHSLSISSLPSKPLSLLCKKQTFFPNVFVVNSSKKWSANSGKDYVMMKNKNKMGKKKSRGLSSTKTLQNSRSNPNSHNRSKSNNSHNSRFKMFTLKAPLFPLHVVHSLSISSLPSKPLSLLCKKQTFFPNVFVVNSSKKWSANSGKDYVMMKNKNKMGKKKSRGPVKEITRKMKQRLEKRKINETWKEVESKENLTFTERTAGAVKFILRWRSIIGLPAIDGTKIKIWHIFKKDNGEIVRLILEWIR</sequence>